<evidence type="ECO:0000256" key="1">
    <source>
        <dbReference type="ARBA" id="ARBA00022857"/>
    </source>
</evidence>
<dbReference type="OrthoDB" id="8967463at2"/>
<dbReference type="AlphaFoldDB" id="A0A5B8VEI4"/>
<evidence type="ECO:0000256" key="2">
    <source>
        <dbReference type="ARBA" id="ARBA00023235"/>
    </source>
</evidence>
<name>A0A5B8VEI4_9BACT</name>
<dbReference type="Pfam" id="PF01370">
    <property type="entry name" value="Epimerase"/>
    <property type="match status" value="1"/>
</dbReference>
<gene>
    <name evidence="6" type="primary">rfaD</name>
    <name evidence="4" type="synonym">hldD</name>
    <name evidence="6" type="ORF">FRZ67_15755</name>
</gene>
<feature type="binding site" evidence="4">
    <location>
        <begin position="14"/>
        <end position="15"/>
    </location>
    <ligand>
        <name>NADP(+)</name>
        <dbReference type="ChEBI" id="CHEBI:58349"/>
    </ligand>
</feature>
<feature type="binding site" evidence="4">
    <location>
        <position position="191"/>
    </location>
    <ligand>
        <name>substrate</name>
    </ligand>
</feature>
<evidence type="ECO:0000256" key="3">
    <source>
        <dbReference type="ARBA" id="ARBA00023277"/>
    </source>
</evidence>
<feature type="domain" description="NAD-dependent epimerase/dehydratase" evidence="5">
    <location>
        <begin position="6"/>
        <end position="241"/>
    </location>
</feature>
<dbReference type="NCBIfam" id="TIGR02197">
    <property type="entry name" value="heptose_epim"/>
    <property type="match status" value="1"/>
</dbReference>
<comment type="cofactor">
    <cofactor evidence="4">
        <name>NADP(+)</name>
        <dbReference type="ChEBI" id="CHEBI:58349"/>
    </cofactor>
    <text evidence="4">Binds 1 NADP(+) per subunit.</text>
</comment>
<dbReference type="HAMAP" id="MF_01601">
    <property type="entry name" value="Heptose_epimerase"/>
    <property type="match status" value="1"/>
</dbReference>
<feature type="binding site" evidence="4">
    <location>
        <begin position="205"/>
        <end position="208"/>
    </location>
    <ligand>
        <name>substrate</name>
    </ligand>
</feature>
<dbReference type="InterPro" id="IPR001509">
    <property type="entry name" value="Epimerase_deHydtase"/>
</dbReference>
<dbReference type="Gene3D" id="3.40.50.720">
    <property type="entry name" value="NAD(P)-binding Rossmann-like Domain"/>
    <property type="match status" value="1"/>
</dbReference>
<evidence type="ECO:0000313" key="7">
    <source>
        <dbReference type="Proteomes" id="UP000321533"/>
    </source>
</evidence>
<dbReference type="GO" id="GO:0097171">
    <property type="term" value="P:ADP-L-glycero-beta-D-manno-heptose biosynthetic process"/>
    <property type="evidence" value="ECO:0007669"/>
    <property type="project" value="UniProtKB-UniPathway"/>
</dbReference>
<dbReference type="EC" id="5.1.3.20" evidence="4"/>
<comment type="function">
    <text evidence="4">Catalyzes the interconversion between ADP-D-glycero-beta-D-manno-heptose and ADP-L-glycero-beta-D-manno-heptose via an epimerization at carbon 6 of the heptose.</text>
</comment>
<dbReference type="Proteomes" id="UP000321533">
    <property type="component" value="Chromosome"/>
</dbReference>
<protein>
    <recommendedName>
        <fullName evidence="4">ADP-L-glycero-D-manno-heptose-6-epimerase</fullName>
        <ecNumber evidence="4">5.1.3.20</ecNumber>
    </recommendedName>
    <alternativeName>
        <fullName evidence="4">ADP-L-glycero-beta-D-manno-heptose-6-epimerase</fullName>
        <shortName evidence="4">ADP-glyceromanno-heptose 6-epimerase</shortName>
        <shortName evidence="4">ADP-hep 6-epimerase</shortName>
        <shortName evidence="4">AGME</shortName>
    </alternativeName>
</protein>
<feature type="active site" description="Proton acceptor" evidence="4">
    <location>
        <position position="182"/>
    </location>
</feature>
<comment type="catalytic activity">
    <reaction evidence="4">
        <text>ADP-D-glycero-beta-D-manno-heptose = ADP-L-glycero-beta-D-manno-heptose</text>
        <dbReference type="Rhea" id="RHEA:17577"/>
        <dbReference type="ChEBI" id="CHEBI:59967"/>
        <dbReference type="ChEBI" id="CHEBI:61506"/>
        <dbReference type="EC" id="5.1.3.20"/>
    </reaction>
</comment>
<feature type="binding site" evidence="4">
    <location>
        <begin position="35"/>
        <end position="36"/>
    </location>
    <ligand>
        <name>NADP(+)</name>
        <dbReference type="ChEBI" id="CHEBI:58349"/>
    </ligand>
</feature>
<feature type="active site" description="Proton acceptor" evidence="4">
    <location>
        <position position="145"/>
    </location>
</feature>
<sequence>MEKGYIVVTGAAGFIGSCMVQYLNEQGYTNLVIVDDFGVEEKRKNWEKKNYAHVVERYNLFDWLELHQPTVDIVIHLGARTDTTEFDYAIHQELNVEYSQNVWNYCTKHNVPLIYASSAATYGAGELGYNDDHDVVEKLKPLNPYGVSKNEFDKWALQQTVTPPSWTGLKFFNVYGPNEYHKARMASVIFHSFNQINKDGVVKLFKSHRSDFKDGEQLRDFVYVKDVVKVICWMMQSMVNGQWSIKLNGLFNLGTGTARSFYDLASSTFRGVDKEPNIVFVDMPLDIRDKYQYFTEANMNKLHNAGYTEPFYSLEAGVDDYVRNYLSAGKIW</sequence>
<feature type="binding site" evidence="4">
    <location>
        <position position="182"/>
    </location>
    <ligand>
        <name>NADP(+)</name>
        <dbReference type="ChEBI" id="CHEBI:58349"/>
    </ligand>
</feature>
<evidence type="ECO:0000259" key="5">
    <source>
        <dbReference type="Pfam" id="PF01370"/>
    </source>
</evidence>
<dbReference type="UniPathway" id="UPA00356">
    <property type="reaction ID" value="UER00440"/>
</dbReference>
<dbReference type="KEGG" id="pgin:FRZ67_15755"/>
<feature type="binding site" evidence="4">
    <location>
        <position position="57"/>
    </location>
    <ligand>
        <name>NADP(+)</name>
        <dbReference type="ChEBI" id="CHEBI:58349"/>
    </ligand>
</feature>
<accession>A0A5B8VEI4</accession>
<dbReference type="PANTHER" id="PTHR43103:SF3">
    <property type="entry name" value="ADP-L-GLYCERO-D-MANNO-HEPTOSE-6-EPIMERASE"/>
    <property type="match status" value="1"/>
</dbReference>
<feature type="binding site" evidence="4">
    <location>
        <position position="173"/>
    </location>
    <ligand>
        <name>substrate</name>
    </ligand>
</feature>
<dbReference type="GO" id="GO:0005975">
    <property type="term" value="P:carbohydrate metabolic process"/>
    <property type="evidence" value="ECO:0007669"/>
    <property type="project" value="UniProtKB-UniRule"/>
</dbReference>
<dbReference type="PANTHER" id="PTHR43103">
    <property type="entry name" value="NUCLEOSIDE-DIPHOSPHATE-SUGAR EPIMERASE"/>
    <property type="match status" value="1"/>
</dbReference>
<dbReference type="PROSITE" id="PS51257">
    <property type="entry name" value="PROKAR_LIPOPROTEIN"/>
    <property type="match status" value="1"/>
</dbReference>
<feature type="binding site" evidence="4">
    <location>
        <position position="184"/>
    </location>
    <ligand>
        <name>substrate</name>
    </ligand>
</feature>
<feature type="binding site" evidence="4">
    <location>
        <position position="42"/>
    </location>
    <ligand>
        <name>NADP(+)</name>
        <dbReference type="ChEBI" id="CHEBI:58349"/>
    </ligand>
</feature>
<feature type="binding site" evidence="4">
    <location>
        <begin position="77"/>
        <end position="81"/>
    </location>
    <ligand>
        <name>NADP(+)</name>
        <dbReference type="ChEBI" id="CHEBI:58349"/>
    </ligand>
</feature>
<reference evidence="6 7" key="1">
    <citation type="journal article" date="2016" name="Int. J. Syst. Evol. Microbiol.">
        <title>Panacibacter ginsenosidivorans gen. nov., sp. nov., with ginsenoside converting activity isolated from soil of a ginseng field.</title>
        <authorList>
            <person name="Siddiqi M.Z."/>
            <person name="Muhammad Shafi S."/>
            <person name="Choi K.D."/>
            <person name="Im W.T."/>
        </authorList>
    </citation>
    <scope>NUCLEOTIDE SEQUENCE [LARGE SCALE GENOMIC DNA]</scope>
    <source>
        <strain evidence="6 7">Gsoil1550</strain>
    </source>
</reference>
<feature type="binding site" evidence="4">
    <location>
        <position position="174"/>
    </location>
    <ligand>
        <name>NADP(+)</name>
        <dbReference type="ChEBI" id="CHEBI:58349"/>
    </ligand>
</feature>
<evidence type="ECO:0000256" key="4">
    <source>
        <dbReference type="HAMAP-Rule" id="MF_01601"/>
    </source>
</evidence>
<comment type="pathway">
    <text evidence="4">Nucleotide-sugar biosynthesis; ADP-L-glycero-beta-D-manno-heptose biosynthesis; ADP-L-glycero-beta-D-manno-heptose from D-glycero-beta-D-manno-heptose 7-phosphate: step 4/4.</text>
</comment>
<dbReference type="CDD" id="cd05248">
    <property type="entry name" value="ADP_GME_SDR_e"/>
    <property type="match status" value="1"/>
</dbReference>
<keyword evidence="7" id="KW-1185">Reference proteome</keyword>
<evidence type="ECO:0000313" key="6">
    <source>
        <dbReference type="EMBL" id="QEC68688.1"/>
    </source>
</evidence>
<keyword evidence="2 4" id="KW-0413">Isomerase</keyword>
<proteinExistence type="inferred from homology"/>
<comment type="caution">
    <text evidence="4">Lacks conserved residue(s) required for the propagation of feature annotation.</text>
</comment>
<feature type="binding site" evidence="4">
    <location>
        <position position="149"/>
    </location>
    <ligand>
        <name>NADP(+)</name>
        <dbReference type="ChEBI" id="CHEBI:58349"/>
    </ligand>
</feature>
<keyword evidence="3 4" id="KW-0119">Carbohydrate metabolism</keyword>
<dbReference type="InterPro" id="IPR011912">
    <property type="entry name" value="Heptose_epim"/>
</dbReference>
<comment type="similarity">
    <text evidence="4">Belongs to the NAD(P)-dependent epimerase/dehydratase family. HldD subfamily.</text>
</comment>
<dbReference type="GO" id="GO:0008712">
    <property type="term" value="F:ADP-glyceromanno-heptose 6-epimerase activity"/>
    <property type="evidence" value="ECO:0007669"/>
    <property type="project" value="UniProtKB-UniRule"/>
</dbReference>
<dbReference type="EMBL" id="CP042435">
    <property type="protein sequence ID" value="QEC68688.1"/>
    <property type="molecule type" value="Genomic_DNA"/>
</dbReference>
<organism evidence="6 7">
    <name type="scientific">Panacibacter ginsenosidivorans</name>
    <dbReference type="NCBI Taxonomy" id="1813871"/>
    <lineage>
        <taxon>Bacteria</taxon>
        <taxon>Pseudomonadati</taxon>
        <taxon>Bacteroidota</taxon>
        <taxon>Chitinophagia</taxon>
        <taxon>Chitinophagales</taxon>
        <taxon>Chitinophagaceae</taxon>
        <taxon>Panacibacter</taxon>
    </lineage>
</organism>
<keyword evidence="1 4" id="KW-0521">NADP</keyword>
<feature type="binding site" evidence="4">
    <location>
        <position position="219"/>
    </location>
    <ligand>
        <name>substrate</name>
    </ligand>
</feature>
<dbReference type="GO" id="GO:0050661">
    <property type="term" value="F:NADP binding"/>
    <property type="evidence" value="ECO:0007669"/>
    <property type="project" value="InterPro"/>
</dbReference>
<dbReference type="RefSeq" id="WP_147190961.1">
    <property type="nucleotide sequence ID" value="NZ_CP042435.1"/>
</dbReference>
<feature type="binding site" evidence="4">
    <location>
        <position position="291"/>
    </location>
    <ligand>
        <name>substrate</name>
    </ligand>
</feature>
<dbReference type="InterPro" id="IPR036291">
    <property type="entry name" value="NAD(P)-bd_dom_sf"/>
</dbReference>
<dbReference type="SUPFAM" id="SSF51735">
    <property type="entry name" value="NAD(P)-binding Rossmann-fold domains"/>
    <property type="match status" value="1"/>
</dbReference>
<dbReference type="Gene3D" id="3.90.25.10">
    <property type="entry name" value="UDP-galactose 4-epimerase, domain 1"/>
    <property type="match status" value="1"/>
</dbReference>
<comment type="domain">
    <text evidence="4">Contains a large N-terminal NADP-binding domain, and a smaller C-terminal substrate-binding domain.</text>
</comment>
<comment type="subunit">
    <text evidence="4">Homopentamer.</text>
</comment>